<dbReference type="PATRIC" id="fig|265546.4.peg.1590"/>
<name>A0A0D0HP77_9BACL</name>
<evidence type="ECO:0000313" key="2">
    <source>
        <dbReference type="Proteomes" id="UP000032047"/>
    </source>
</evidence>
<keyword evidence="2" id="KW-1185">Reference proteome</keyword>
<reference evidence="1 2" key="1">
    <citation type="submission" date="2015-01" db="EMBL/GenBank/DDBJ databases">
        <title>Genome sequence of Anoxybacillus ayderensis strain AB04.</title>
        <authorList>
            <person name="Belduz A.O."/>
            <person name="Canakci S."/>
            <person name="Chan K.-G."/>
            <person name="Kahar U.M."/>
            <person name="Yaakob A.S."/>
            <person name="Chan C.S."/>
            <person name="Goh K.M."/>
        </authorList>
    </citation>
    <scope>NUCLEOTIDE SEQUENCE [LARGE SCALE GENOMIC DNA]</scope>
    <source>
        <strain evidence="1 2">AB04</strain>
    </source>
</reference>
<accession>A0A0D0HP77</accession>
<organism evidence="1 2">
    <name type="scientific">Anoxybacillus ayderensis</name>
    <dbReference type="NCBI Taxonomy" id="265546"/>
    <lineage>
        <taxon>Bacteria</taxon>
        <taxon>Bacillati</taxon>
        <taxon>Bacillota</taxon>
        <taxon>Bacilli</taxon>
        <taxon>Bacillales</taxon>
        <taxon>Anoxybacillaceae</taxon>
        <taxon>Anoxybacillus</taxon>
    </lineage>
</organism>
<dbReference type="EMBL" id="JXTG01000007">
    <property type="protein sequence ID" value="KIP21097.1"/>
    <property type="molecule type" value="Genomic_DNA"/>
</dbReference>
<comment type="caution">
    <text evidence="1">The sequence shown here is derived from an EMBL/GenBank/DDBJ whole genome shotgun (WGS) entry which is preliminary data.</text>
</comment>
<gene>
    <name evidence="1" type="ORF">JV16_01591</name>
</gene>
<dbReference type="AlphaFoldDB" id="A0A0D0HP77"/>
<protein>
    <submittedName>
        <fullName evidence="1">Uncharacterized protein</fullName>
    </submittedName>
</protein>
<dbReference type="Proteomes" id="UP000032047">
    <property type="component" value="Unassembled WGS sequence"/>
</dbReference>
<proteinExistence type="predicted"/>
<dbReference type="RefSeq" id="WP_042535102.1">
    <property type="nucleotide sequence ID" value="NZ_JXTG01000007.1"/>
</dbReference>
<sequence length="92" mass="10667">MTSEQCLDEKQILQTIEQYVEQESDKWVQSVLSNAKTVSELTAALWEHGKVKKDGTEVERMLHRLIYERGAAKIKNVIREVENRTLERVPSP</sequence>
<evidence type="ECO:0000313" key="1">
    <source>
        <dbReference type="EMBL" id="KIP21097.1"/>
    </source>
</evidence>